<sequence length="249" mass="26987">MRIAEGLEMLEIEAQIMGGSERIYPVLMWDDEHVMLVDTGYPGITETFQAGFAEAGVAWDRLDTVLITHQDLDHIGGLPAILEQRPSIRVLAHPLERPYIEGERMLLKHTPEAIAAAEAMLPPNVPAEWRRAFLHVLSHPPRARVDAELTDGEVLQVAGGVTVITTPGHSPGHVSLYHDASGTLVAGDSLTVKDGELHGPDPRATPDMPAALASLRRYAGLTIHTVICYHGGLYRGDAGKRIAELAEGK</sequence>
<dbReference type="SMART" id="SM00849">
    <property type="entry name" value="Lactamase_B"/>
    <property type="match status" value="1"/>
</dbReference>
<dbReference type="OrthoDB" id="9802248at2"/>
<dbReference type="HOGENOM" id="CLU_030571_2_1_9"/>
<dbReference type="InterPro" id="IPR050855">
    <property type="entry name" value="NDM-1-like"/>
</dbReference>
<dbReference type="PANTHER" id="PTHR42951">
    <property type="entry name" value="METALLO-BETA-LACTAMASE DOMAIN-CONTAINING"/>
    <property type="match status" value="1"/>
</dbReference>
<comment type="catalytic activity">
    <reaction evidence="3">
        <text>3',5'-cyclic UMP + H2O = UMP + H(+)</text>
        <dbReference type="Rhea" id="RHEA:70575"/>
        <dbReference type="ChEBI" id="CHEBI:15377"/>
        <dbReference type="ChEBI" id="CHEBI:15378"/>
        <dbReference type="ChEBI" id="CHEBI:57865"/>
        <dbReference type="ChEBI" id="CHEBI:184387"/>
    </reaction>
    <physiologicalReaction direction="left-to-right" evidence="3">
        <dbReference type="Rhea" id="RHEA:70576"/>
    </physiologicalReaction>
</comment>
<evidence type="ECO:0000256" key="3">
    <source>
        <dbReference type="ARBA" id="ARBA00048505"/>
    </source>
</evidence>
<evidence type="ECO:0000256" key="1">
    <source>
        <dbReference type="ARBA" id="ARBA00034221"/>
    </source>
</evidence>
<dbReference type="Gene3D" id="3.60.15.10">
    <property type="entry name" value="Ribonuclease Z/Hydroxyacylglutathione hydrolase-like"/>
    <property type="match status" value="1"/>
</dbReference>
<evidence type="ECO:0000259" key="4">
    <source>
        <dbReference type="SMART" id="SM00849"/>
    </source>
</evidence>
<dbReference type="Pfam" id="PF00753">
    <property type="entry name" value="Lactamase_B"/>
    <property type="match status" value="1"/>
</dbReference>
<comment type="function">
    <text evidence="2">Counteracts the endogenous Pycsar antiviral defense system. Phosphodiesterase that enables metal-dependent hydrolysis of host cyclic nucleotide Pycsar defense signals such as cCMP and cUMP.</text>
</comment>
<dbReference type="EMBL" id="CP009286">
    <property type="protein sequence ID" value="AIQ63666.1"/>
    <property type="molecule type" value="Genomic_DNA"/>
</dbReference>
<dbReference type="Proteomes" id="UP000029507">
    <property type="component" value="Chromosome"/>
</dbReference>
<dbReference type="STRING" id="169760.PSTEL_11825"/>
<proteinExistence type="predicted"/>
<comment type="catalytic activity">
    <reaction evidence="1">
        <text>3',5'-cyclic CMP + H2O = CMP + H(+)</text>
        <dbReference type="Rhea" id="RHEA:72675"/>
        <dbReference type="ChEBI" id="CHEBI:15377"/>
        <dbReference type="ChEBI" id="CHEBI:15378"/>
        <dbReference type="ChEBI" id="CHEBI:58003"/>
        <dbReference type="ChEBI" id="CHEBI:60377"/>
    </reaction>
    <physiologicalReaction direction="left-to-right" evidence="1">
        <dbReference type="Rhea" id="RHEA:72676"/>
    </physiologicalReaction>
</comment>
<evidence type="ECO:0000313" key="5">
    <source>
        <dbReference type="EMBL" id="AIQ63666.1"/>
    </source>
</evidence>
<dbReference type="SUPFAM" id="SSF56281">
    <property type="entry name" value="Metallo-hydrolase/oxidoreductase"/>
    <property type="match status" value="1"/>
</dbReference>
<dbReference type="InterPro" id="IPR036866">
    <property type="entry name" value="RibonucZ/Hydroxyglut_hydro"/>
</dbReference>
<evidence type="ECO:0000256" key="2">
    <source>
        <dbReference type="ARBA" id="ARBA00034301"/>
    </source>
</evidence>
<dbReference type="InterPro" id="IPR001279">
    <property type="entry name" value="Metallo-B-lactamas"/>
</dbReference>
<reference evidence="5 6" key="1">
    <citation type="submission" date="2014-08" db="EMBL/GenBank/DDBJ databases">
        <title>Comparative genomics of the Paenibacillus odorifer group.</title>
        <authorList>
            <person name="den Bakker H.C."/>
            <person name="Tsai Y.-C."/>
            <person name="Martin N."/>
            <person name="Korlach J."/>
            <person name="Wiedmann M."/>
        </authorList>
    </citation>
    <scope>NUCLEOTIDE SEQUENCE [LARGE SCALE GENOMIC DNA]</scope>
    <source>
        <strain evidence="5 6">DSM 14472</strain>
    </source>
</reference>
<feature type="domain" description="Metallo-beta-lactamase" evidence="4">
    <location>
        <begin position="22"/>
        <end position="230"/>
    </location>
</feature>
<protein>
    <submittedName>
        <fullName evidence="5">Hydrolase</fullName>
    </submittedName>
</protein>
<organism evidence="5 6">
    <name type="scientific">Paenibacillus stellifer</name>
    <dbReference type="NCBI Taxonomy" id="169760"/>
    <lineage>
        <taxon>Bacteria</taxon>
        <taxon>Bacillati</taxon>
        <taxon>Bacillota</taxon>
        <taxon>Bacilli</taxon>
        <taxon>Bacillales</taxon>
        <taxon>Paenibacillaceae</taxon>
        <taxon>Paenibacillus</taxon>
    </lineage>
</organism>
<dbReference type="CDD" id="cd07721">
    <property type="entry name" value="yflN-like_MBL-fold"/>
    <property type="match status" value="1"/>
</dbReference>
<dbReference type="RefSeq" id="WP_038695371.1">
    <property type="nucleotide sequence ID" value="NZ_CP009286.1"/>
</dbReference>
<dbReference type="PANTHER" id="PTHR42951:SF15">
    <property type="entry name" value="METALLO-BETA-LACTAMASE SUPERFAMILY PROTEIN"/>
    <property type="match status" value="1"/>
</dbReference>
<name>A0A089LQ42_9BACL</name>
<dbReference type="GO" id="GO:0016787">
    <property type="term" value="F:hydrolase activity"/>
    <property type="evidence" value="ECO:0007669"/>
    <property type="project" value="UniProtKB-KW"/>
</dbReference>
<evidence type="ECO:0000313" key="6">
    <source>
        <dbReference type="Proteomes" id="UP000029507"/>
    </source>
</evidence>
<keyword evidence="5" id="KW-0378">Hydrolase</keyword>
<dbReference type="KEGG" id="pste:PSTEL_11825"/>
<accession>A0A089LQ42</accession>
<dbReference type="AlphaFoldDB" id="A0A089LQ42"/>
<keyword evidence="6" id="KW-1185">Reference proteome</keyword>
<gene>
    <name evidence="5" type="ORF">PSTEL_11825</name>
</gene>